<dbReference type="SMART" id="SM00228">
    <property type="entry name" value="PDZ"/>
    <property type="match status" value="1"/>
</dbReference>
<dbReference type="SMART" id="SM00569">
    <property type="entry name" value="L27"/>
    <property type="match status" value="2"/>
</dbReference>
<dbReference type="PROSITE" id="PS00856">
    <property type="entry name" value="GUANYLATE_KINASE_1"/>
    <property type="match status" value="1"/>
</dbReference>
<dbReference type="EMBL" id="LR900758">
    <property type="protein sequence ID" value="CAD7246796.1"/>
    <property type="molecule type" value="Genomic_DNA"/>
</dbReference>
<dbReference type="InterPro" id="IPR050716">
    <property type="entry name" value="MAGUK"/>
</dbReference>
<dbReference type="SUPFAM" id="SSF50044">
    <property type="entry name" value="SH3-domain"/>
    <property type="match status" value="1"/>
</dbReference>
<dbReference type="InterPro" id="IPR008144">
    <property type="entry name" value="Guanylate_kin-like_dom"/>
</dbReference>
<dbReference type="InterPro" id="IPR014775">
    <property type="entry name" value="L27_C"/>
</dbReference>
<dbReference type="InterPro" id="IPR036034">
    <property type="entry name" value="PDZ_sf"/>
</dbReference>
<gene>
    <name evidence="8" type="ORF">DSTB1V02_LOCUS6640</name>
</gene>
<dbReference type="AlphaFoldDB" id="A0A7R8X9Z5"/>
<dbReference type="InterPro" id="IPR020590">
    <property type="entry name" value="Guanylate_kinase_CS"/>
</dbReference>
<organism evidence="8">
    <name type="scientific">Darwinula stevensoni</name>
    <dbReference type="NCBI Taxonomy" id="69355"/>
    <lineage>
        <taxon>Eukaryota</taxon>
        <taxon>Metazoa</taxon>
        <taxon>Ecdysozoa</taxon>
        <taxon>Arthropoda</taxon>
        <taxon>Crustacea</taxon>
        <taxon>Oligostraca</taxon>
        <taxon>Ostracoda</taxon>
        <taxon>Podocopa</taxon>
        <taxon>Podocopida</taxon>
        <taxon>Darwinulocopina</taxon>
        <taxon>Darwinuloidea</taxon>
        <taxon>Darwinulidae</taxon>
        <taxon>Darwinula</taxon>
    </lineage>
</organism>
<dbReference type="PROSITE" id="PS50106">
    <property type="entry name" value="PDZ"/>
    <property type="match status" value="1"/>
</dbReference>
<dbReference type="CDD" id="cd00071">
    <property type="entry name" value="GMPK"/>
    <property type="match status" value="1"/>
</dbReference>
<dbReference type="Pfam" id="PF00625">
    <property type="entry name" value="Guanylate_kin"/>
    <property type="match status" value="1"/>
</dbReference>
<dbReference type="FunFam" id="2.30.30.40:FF:000069">
    <property type="entry name" value="MAGUK p55 subfamily member 6"/>
    <property type="match status" value="1"/>
</dbReference>
<dbReference type="OrthoDB" id="65789at2759"/>
<dbReference type="InterPro" id="IPR004172">
    <property type="entry name" value="L27_dom"/>
</dbReference>
<dbReference type="GO" id="GO:0030054">
    <property type="term" value="C:cell junction"/>
    <property type="evidence" value="ECO:0007669"/>
    <property type="project" value="UniProtKB-ARBA"/>
</dbReference>
<dbReference type="SUPFAM" id="SSF52540">
    <property type="entry name" value="P-loop containing nucleoside triphosphate hydrolases"/>
    <property type="match status" value="1"/>
</dbReference>
<comment type="similarity">
    <text evidence="1">Belongs to the MAGUK family.</text>
</comment>
<feature type="domain" description="SH3" evidence="4">
    <location>
        <begin position="248"/>
        <end position="326"/>
    </location>
</feature>
<feature type="domain" description="Guanylate kinase-like" evidence="5">
    <location>
        <begin position="382"/>
        <end position="593"/>
    </location>
</feature>
<dbReference type="FunFam" id="3.30.63.10:FF:000002">
    <property type="entry name" value="Guanylate kinase 1"/>
    <property type="match status" value="1"/>
</dbReference>
<dbReference type="CDD" id="cd11862">
    <property type="entry name" value="SH3_MPP"/>
    <property type="match status" value="1"/>
</dbReference>
<evidence type="ECO:0000313" key="8">
    <source>
        <dbReference type="EMBL" id="CAD7246796.1"/>
    </source>
</evidence>
<protein>
    <submittedName>
        <fullName evidence="8">Uncharacterized protein</fullName>
    </submittedName>
</protein>
<evidence type="ECO:0000313" key="9">
    <source>
        <dbReference type="Proteomes" id="UP000677054"/>
    </source>
</evidence>
<dbReference type="Pfam" id="PF00595">
    <property type="entry name" value="PDZ"/>
    <property type="match status" value="1"/>
</dbReference>
<feature type="domain" description="L27" evidence="7">
    <location>
        <begin position="9"/>
        <end position="64"/>
    </location>
</feature>
<evidence type="ECO:0000259" key="6">
    <source>
        <dbReference type="PROSITE" id="PS50106"/>
    </source>
</evidence>
<dbReference type="InterPro" id="IPR036892">
    <property type="entry name" value="L27_dom_sf"/>
</dbReference>
<dbReference type="SUPFAM" id="SSF50156">
    <property type="entry name" value="PDZ domain-like"/>
    <property type="match status" value="1"/>
</dbReference>
<evidence type="ECO:0000256" key="1">
    <source>
        <dbReference type="ARBA" id="ARBA00007014"/>
    </source>
</evidence>
<feature type="domain" description="PDZ" evidence="6">
    <location>
        <begin position="152"/>
        <end position="230"/>
    </location>
</feature>
<dbReference type="InterPro" id="IPR027417">
    <property type="entry name" value="P-loop_NTPase"/>
</dbReference>
<dbReference type="InterPro" id="IPR008145">
    <property type="entry name" value="GK/Ca_channel_bsu"/>
</dbReference>
<proteinExistence type="inferred from homology"/>
<dbReference type="Gene3D" id="3.40.50.300">
    <property type="entry name" value="P-loop containing nucleotide triphosphate hydrolases"/>
    <property type="match status" value="1"/>
</dbReference>
<dbReference type="Pfam" id="PF02828">
    <property type="entry name" value="L27"/>
    <property type="match status" value="1"/>
</dbReference>
<dbReference type="Proteomes" id="UP000677054">
    <property type="component" value="Unassembled WGS sequence"/>
</dbReference>
<evidence type="ECO:0000259" key="7">
    <source>
        <dbReference type="PROSITE" id="PS51022"/>
    </source>
</evidence>
<evidence type="ECO:0000256" key="3">
    <source>
        <dbReference type="PROSITE-ProRule" id="PRU00192"/>
    </source>
</evidence>
<dbReference type="Gene3D" id="2.30.30.40">
    <property type="entry name" value="SH3 Domains"/>
    <property type="match status" value="1"/>
</dbReference>
<dbReference type="PANTHER" id="PTHR23122">
    <property type="entry name" value="MEMBRANE-ASSOCIATED GUANYLATE KINASE MAGUK"/>
    <property type="match status" value="1"/>
</dbReference>
<evidence type="ECO:0000256" key="2">
    <source>
        <dbReference type="ARBA" id="ARBA00022443"/>
    </source>
</evidence>
<dbReference type="Gene3D" id="2.30.42.10">
    <property type="match status" value="1"/>
</dbReference>
<dbReference type="InterPro" id="IPR001478">
    <property type="entry name" value="PDZ"/>
</dbReference>
<dbReference type="CDD" id="cd10832">
    <property type="entry name" value="PDZ_MPP6-MPP2-like"/>
    <property type="match status" value="1"/>
</dbReference>
<name>A0A7R8X9Z5_9CRUS</name>
<evidence type="ECO:0000259" key="4">
    <source>
        <dbReference type="PROSITE" id="PS50002"/>
    </source>
</evidence>
<dbReference type="PROSITE" id="PS51022">
    <property type="entry name" value="L27"/>
    <property type="match status" value="2"/>
</dbReference>
<dbReference type="Pfam" id="PF07653">
    <property type="entry name" value="SH3_2"/>
    <property type="match status" value="1"/>
</dbReference>
<dbReference type="InterPro" id="IPR036028">
    <property type="entry name" value="SH3-like_dom_sf"/>
</dbReference>
<dbReference type="EMBL" id="CAJPEV010001241">
    <property type="protein sequence ID" value="CAG0891563.1"/>
    <property type="molecule type" value="Genomic_DNA"/>
</dbReference>
<dbReference type="SMART" id="SM00072">
    <property type="entry name" value="GuKc"/>
    <property type="match status" value="1"/>
</dbReference>
<dbReference type="PROSITE" id="PS50002">
    <property type="entry name" value="SH3"/>
    <property type="match status" value="1"/>
</dbReference>
<dbReference type="PROSITE" id="PS50052">
    <property type="entry name" value="GUANYLATE_KINASE_2"/>
    <property type="match status" value="1"/>
</dbReference>
<dbReference type="InterPro" id="IPR001452">
    <property type="entry name" value="SH3_domain"/>
</dbReference>
<evidence type="ECO:0000259" key="5">
    <source>
        <dbReference type="PROSITE" id="PS50052"/>
    </source>
</evidence>
<keyword evidence="9" id="KW-1185">Reference proteome</keyword>
<dbReference type="SUPFAM" id="SSF101288">
    <property type="entry name" value="L27 domain"/>
    <property type="match status" value="1"/>
</dbReference>
<feature type="domain" description="L27" evidence="7">
    <location>
        <begin position="65"/>
        <end position="121"/>
    </location>
</feature>
<keyword evidence="2 3" id="KW-0728">SH3 domain</keyword>
<dbReference type="SMART" id="SM00326">
    <property type="entry name" value="SH3"/>
    <property type="match status" value="1"/>
</dbReference>
<reference evidence="8" key="1">
    <citation type="submission" date="2020-11" db="EMBL/GenBank/DDBJ databases">
        <authorList>
            <person name="Tran Van P."/>
        </authorList>
    </citation>
    <scope>NUCLEOTIDE SEQUENCE</scope>
</reference>
<dbReference type="Gene3D" id="1.10.287.650">
    <property type="entry name" value="L27 domain"/>
    <property type="match status" value="1"/>
</dbReference>
<sequence length="608" mass="68324">MAATTTETGHAAFQHVFQNLDQLNGRVGATDTEALFLKGLMDSPVLKSLVKVQDRLEEKNGVPSPHPTTASSFQISSEVDELCSKVSSKEAKELGKILKKPHLQSLLKTQDTIARKQYDEDEVDSDHGFKMAPVELPPLQSDTDSIQETYRMVGLRKLPSEPLGITVRSENGNLVIARILGGGMIDRQGLLSVGDVIKEVNGTPVSTAEELTARVQEASDTVVLKLMPSFADAGTGSQVMPAYTDPMHAVCYMRALFNYNPVEDSLLPCPEIGLPFHQGDILEIVDQSDPNWWQARRVATSNVGGAPRSGTTAGLIPSQELEERRKAFVKPEYDYVHKTGICGTKISKKKRKQMYQTKSYSEFEKAELILYEEVVRSPPFQRKTLVLIGAPGVGRRTLKNKLITYDPSKFGSVIPFTSRPIREGEDDGKNYHFTSRIEMETDIIEHRYLEYGEHGGHLYGTKLDSIRQVIRSGRMCIIDCGPQSVKILHNSSEFMPYVVFIAAPGVEQLKFMNEYGRVMGHSSRSLTFDRALRYSSRRARTMESLATVYEDEDLRRTMEESARLQRAYDKYIDMVLVNEDFDSTFKKLMDALEVLSTDPQWVPVQWIY</sequence>
<accession>A0A7R8X9Z5</accession>